<evidence type="ECO:0000256" key="3">
    <source>
        <dbReference type="ARBA" id="ARBA00022487"/>
    </source>
</evidence>
<keyword evidence="10" id="KW-1185">Reference proteome</keyword>
<dbReference type="InterPro" id="IPR002018">
    <property type="entry name" value="CarbesteraseB"/>
</dbReference>
<dbReference type="InterPro" id="IPR002168">
    <property type="entry name" value="Lipase_GDXG_HIS_AS"/>
</dbReference>
<keyword evidence="3" id="KW-0719">Serine esterase</keyword>
<evidence type="ECO:0000313" key="10">
    <source>
        <dbReference type="Proteomes" id="UP001458880"/>
    </source>
</evidence>
<protein>
    <recommendedName>
        <fullName evidence="7">Carboxylic ester hydrolase</fullName>
        <ecNumber evidence="7">3.1.1.-</ecNumber>
    </recommendedName>
</protein>
<dbReference type="EMBL" id="JASPKY010000696">
    <property type="protein sequence ID" value="KAK9686597.1"/>
    <property type="molecule type" value="Genomic_DNA"/>
</dbReference>
<comment type="similarity">
    <text evidence="1 7">Belongs to the type-B carboxylesterase/lipase family.</text>
</comment>
<keyword evidence="4 7" id="KW-0378">Hydrolase</keyword>
<evidence type="ECO:0000256" key="2">
    <source>
        <dbReference type="ARBA" id="ARBA00010515"/>
    </source>
</evidence>
<dbReference type="PANTHER" id="PTHR43142">
    <property type="entry name" value="CARBOXYLIC ESTER HYDROLASE"/>
    <property type="match status" value="1"/>
</dbReference>
<dbReference type="InterPro" id="IPR019819">
    <property type="entry name" value="Carboxylesterase_B_CS"/>
</dbReference>
<dbReference type="PROSITE" id="PS00941">
    <property type="entry name" value="CARBOXYLESTERASE_B_2"/>
    <property type="match status" value="1"/>
</dbReference>
<evidence type="ECO:0000256" key="4">
    <source>
        <dbReference type="ARBA" id="ARBA00022801"/>
    </source>
</evidence>
<dbReference type="InterPro" id="IPR029058">
    <property type="entry name" value="AB_hydrolase_fold"/>
</dbReference>
<proteinExistence type="inferred from homology"/>
<keyword evidence="7" id="KW-0732">Signal</keyword>
<name>A0AAW1IBK1_POPJA</name>
<accession>A0AAW1IBK1</accession>
<dbReference type="Pfam" id="PF00135">
    <property type="entry name" value="COesterase"/>
    <property type="match status" value="1"/>
</dbReference>
<dbReference type="Proteomes" id="UP001458880">
    <property type="component" value="Unassembled WGS sequence"/>
</dbReference>
<dbReference type="PANTHER" id="PTHR43142:SF1">
    <property type="entry name" value="CARBOXYLIC ESTER HYDROLASE"/>
    <property type="match status" value="1"/>
</dbReference>
<dbReference type="InterPro" id="IPR019826">
    <property type="entry name" value="Carboxylesterase_B_AS"/>
</dbReference>
<gene>
    <name evidence="9" type="ORF">QE152_g37074</name>
</gene>
<keyword evidence="6" id="KW-0325">Glycoprotein</keyword>
<dbReference type="AlphaFoldDB" id="A0AAW1IBK1"/>
<evidence type="ECO:0000256" key="7">
    <source>
        <dbReference type="RuleBase" id="RU361235"/>
    </source>
</evidence>
<dbReference type="GO" id="GO:0052689">
    <property type="term" value="F:carboxylic ester hydrolase activity"/>
    <property type="evidence" value="ECO:0007669"/>
    <property type="project" value="UniProtKB-KW"/>
</dbReference>
<evidence type="ECO:0000256" key="5">
    <source>
        <dbReference type="ARBA" id="ARBA00023157"/>
    </source>
</evidence>
<dbReference type="EC" id="3.1.1.-" evidence="7"/>
<dbReference type="Gene3D" id="3.40.50.1820">
    <property type="entry name" value="alpha/beta hydrolase"/>
    <property type="match status" value="1"/>
</dbReference>
<comment type="similarity">
    <text evidence="2">Belongs to the 'GDXG' lipolytic enzyme family.</text>
</comment>
<reference evidence="9 10" key="1">
    <citation type="journal article" date="2024" name="BMC Genomics">
        <title>De novo assembly and annotation of Popillia japonica's genome with initial clues to its potential as an invasive pest.</title>
        <authorList>
            <person name="Cucini C."/>
            <person name="Boschi S."/>
            <person name="Funari R."/>
            <person name="Cardaioli E."/>
            <person name="Iannotti N."/>
            <person name="Marturano G."/>
            <person name="Paoli F."/>
            <person name="Bruttini M."/>
            <person name="Carapelli A."/>
            <person name="Frati F."/>
            <person name="Nardi F."/>
        </authorList>
    </citation>
    <scope>NUCLEOTIDE SEQUENCE [LARGE SCALE GENOMIC DNA]</scope>
    <source>
        <strain evidence="9">DMR45628</strain>
    </source>
</reference>
<evidence type="ECO:0000313" key="9">
    <source>
        <dbReference type="EMBL" id="KAK9686597.1"/>
    </source>
</evidence>
<keyword evidence="5" id="KW-1015">Disulfide bond</keyword>
<evidence type="ECO:0000256" key="6">
    <source>
        <dbReference type="ARBA" id="ARBA00023180"/>
    </source>
</evidence>
<dbReference type="PROSITE" id="PS00122">
    <property type="entry name" value="CARBOXYLESTERASE_B_1"/>
    <property type="match status" value="1"/>
</dbReference>
<feature type="chain" id="PRO_5043105740" description="Carboxylic ester hydrolase" evidence="7">
    <location>
        <begin position="23"/>
        <end position="556"/>
    </location>
</feature>
<organism evidence="9 10">
    <name type="scientific">Popillia japonica</name>
    <name type="common">Japanese beetle</name>
    <dbReference type="NCBI Taxonomy" id="7064"/>
    <lineage>
        <taxon>Eukaryota</taxon>
        <taxon>Metazoa</taxon>
        <taxon>Ecdysozoa</taxon>
        <taxon>Arthropoda</taxon>
        <taxon>Hexapoda</taxon>
        <taxon>Insecta</taxon>
        <taxon>Pterygota</taxon>
        <taxon>Neoptera</taxon>
        <taxon>Endopterygota</taxon>
        <taxon>Coleoptera</taxon>
        <taxon>Polyphaga</taxon>
        <taxon>Scarabaeiformia</taxon>
        <taxon>Scarabaeidae</taxon>
        <taxon>Rutelinae</taxon>
        <taxon>Popillia</taxon>
    </lineage>
</organism>
<sequence length="556" mass="61711">MQTNLKLYQYLIAIIVVSSVKSQEPLIEISQGTLRGLTLENKDGGIFYGFKSIPYAKPPINELRFKAPIPADGWKGIRNATEEITECAQFSAGVSGILTSGVEDCLYLNVFIPEIPRENATKKPVMVFIHGGAFYTGSASSTVTGPEFIMTKNVIFVSIRLGVFGFINFEDPELEVPGNAGMKDQVLALKWVKENIEAFGGDPDNVLIFGNSAGSMSVHLHMLSPMSKGLFNKVIGQSGVGIAPTIIDDKNNGFAIAEQLGIQTENLTETLRMLREASAADLSIAEASIPTNKIVYSSPVIESPSKEEAFLSEQPIDILLSVFISSNYNHAAFLTGFNDLEGLLLEMMSLLMTGESMLIEDFTQFIPEDLKIVPGSEEEDILSQRIKEFYYGDTEPSRDDILPAVALYSDFLFTFPAYRAALEHTKTSTDPVYVYYFTADTKLNIVKQLMDQFQQYPGAAHGDEIGYVFQTLFTPVIEEGSAEDLVMRSVIDLWTNFAIYGNPTPDNSLGFKWESVEEDVFNYLHIGTYSNNATVNPRPENMAFWSQIYEDYFPRV</sequence>
<dbReference type="PROSITE" id="PS01173">
    <property type="entry name" value="LIPASE_GDXG_HIS"/>
    <property type="match status" value="1"/>
</dbReference>
<feature type="signal peptide" evidence="7">
    <location>
        <begin position="1"/>
        <end position="22"/>
    </location>
</feature>
<feature type="domain" description="Carboxylesterase type B" evidence="8">
    <location>
        <begin position="24"/>
        <end position="545"/>
    </location>
</feature>
<dbReference type="SUPFAM" id="SSF53474">
    <property type="entry name" value="alpha/beta-Hydrolases"/>
    <property type="match status" value="1"/>
</dbReference>
<evidence type="ECO:0000256" key="1">
    <source>
        <dbReference type="ARBA" id="ARBA00005964"/>
    </source>
</evidence>
<comment type="caution">
    <text evidence="9">The sequence shown here is derived from an EMBL/GenBank/DDBJ whole genome shotgun (WGS) entry which is preliminary data.</text>
</comment>
<evidence type="ECO:0000259" key="8">
    <source>
        <dbReference type="Pfam" id="PF00135"/>
    </source>
</evidence>